<evidence type="ECO:0000313" key="1">
    <source>
        <dbReference type="EMBL" id="KVH93579.1"/>
    </source>
</evidence>
<sequence length="126" mass="14706">MDENDMSDGNEDGDFTLDATDILVEVDGIITAIAKVFPCTEHRYCIQHISEYMRLSWKGKQYKDMLWRCATASTIQQFDNEISHTDILLNNICEVFNKQLLDARYKPICSTLEYIRVYLMKRIVNV</sequence>
<dbReference type="EMBL" id="LEKV01004736">
    <property type="protein sequence ID" value="KVH93579.1"/>
    <property type="molecule type" value="Genomic_DNA"/>
</dbReference>
<name>A0A118JVU2_CYNCS</name>
<dbReference type="Gramene" id="KVH93579">
    <property type="protein sequence ID" value="KVH93579"/>
    <property type="gene ID" value="Ccrd_004371"/>
</dbReference>
<accession>A0A118JVU2</accession>
<dbReference type="PANTHER" id="PTHR31973:SF190">
    <property type="entry name" value="MULE TRANSPOSASE DOMAIN-CONTAINING PROTEIN"/>
    <property type="match status" value="1"/>
</dbReference>
<dbReference type="PANTHER" id="PTHR31973">
    <property type="entry name" value="POLYPROTEIN, PUTATIVE-RELATED"/>
    <property type="match status" value="1"/>
</dbReference>
<evidence type="ECO:0008006" key="3">
    <source>
        <dbReference type="Google" id="ProtNLM"/>
    </source>
</evidence>
<comment type="caution">
    <text evidence="1">The sequence shown here is derived from an EMBL/GenBank/DDBJ whole genome shotgun (WGS) entry which is preliminary data.</text>
</comment>
<proteinExistence type="predicted"/>
<protein>
    <recommendedName>
        <fullName evidence="3">MULE transposase domain-containing protein</fullName>
    </recommendedName>
</protein>
<evidence type="ECO:0000313" key="2">
    <source>
        <dbReference type="Proteomes" id="UP000243975"/>
    </source>
</evidence>
<gene>
    <name evidence="1" type="ORF">Ccrd_004371</name>
</gene>
<dbReference type="Proteomes" id="UP000243975">
    <property type="component" value="Unassembled WGS sequence"/>
</dbReference>
<dbReference type="AlphaFoldDB" id="A0A118JVU2"/>
<organism evidence="1 2">
    <name type="scientific">Cynara cardunculus var. scolymus</name>
    <name type="common">Globe artichoke</name>
    <name type="synonym">Cynara scolymus</name>
    <dbReference type="NCBI Taxonomy" id="59895"/>
    <lineage>
        <taxon>Eukaryota</taxon>
        <taxon>Viridiplantae</taxon>
        <taxon>Streptophyta</taxon>
        <taxon>Embryophyta</taxon>
        <taxon>Tracheophyta</taxon>
        <taxon>Spermatophyta</taxon>
        <taxon>Magnoliopsida</taxon>
        <taxon>eudicotyledons</taxon>
        <taxon>Gunneridae</taxon>
        <taxon>Pentapetalae</taxon>
        <taxon>asterids</taxon>
        <taxon>campanulids</taxon>
        <taxon>Asterales</taxon>
        <taxon>Asteraceae</taxon>
        <taxon>Carduoideae</taxon>
        <taxon>Cardueae</taxon>
        <taxon>Carduinae</taxon>
        <taxon>Cynara</taxon>
    </lineage>
</organism>
<keyword evidence="2" id="KW-1185">Reference proteome</keyword>
<reference evidence="1 2" key="1">
    <citation type="journal article" date="2016" name="Sci. Rep.">
        <title>The genome sequence of the outbreeding globe artichoke constructed de novo incorporating a phase-aware low-pass sequencing strategy of F1 progeny.</title>
        <authorList>
            <person name="Scaglione D."/>
            <person name="Reyes-Chin-Wo S."/>
            <person name="Acquadro A."/>
            <person name="Froenicke L."/>
            <person name="Portis E."/>
            <person name="Beitel C."/>
            <person name="Tirone M."/>
            <person name="Mauro R."/>
            <person name="Lo Monaco A."/>
            <person name="Mauromicale G."/>
            <person name="Faccioli P."/>
            <person name="Cattivelli L."/>
            <person name="Rieseberg L."/>
            <person name="Michelmore R."/>
            <person name="Lanteri S."/>
        </authorList>
    </citation>
    <scope>NUCLEOTIDE SEQUENCE [LARGE SCALE GENOMIC DNA]</scope>
    <source>
        <strain evidence="1">2C</strain>
    </source>
</reference>